<reference evidence="4" key="1">
    <citation type="journal article" date="2019" name="Int. J. Syst. Evol. Microbiol.">
        <title>The Global Catalogue of Microorganisms (GCM) 10K type strain sequencing project: providing services to taxonomists for standard genome sequencing and annotation.</title>
        <authorList>
            <consortium name="The Broad Institute Genomics Platform"/>
            <consortium name="The Broad Institute Genome Sequencing Center for Infectious Disease"/>
            <person name="Wu L."/>
            <person name="Ma J."/>
        </authorList>
    </citation>
    <scope>NUCLEOTIDE SEQUENCE [LARGE SCALE GENOMIC DNA]</scope>
    <source>
        <strain evidence="4">LMG 29247</strain>
    </source>
</reference>
<keyword evidence="4" id="KW-1185">Reference proteome</keyword>
<dbReference type="PROSITE" id="PS51257">
    <property type="entry name" value="PROKAR_LIPOPROTEIN"/>
    <property type="match status" value="1"/>
</dbReference>
<evidence type="ECO:0000313" key="3">
    <source>
        <dbReference type="EMBL" id="MFD1709027.1"/>
    </source>
</evidence>
<proteinExistence type="predicted"/>
<dbReference type="EMBL" id="JBHUEJ010000002">
    <property type="protein sequence ID" value="MFD1709027.1"/>
    <property type="molecule type" value="Genomic_DNA"/>
</dbReference>
<feature type="domain" description="DUF6970" evidence="2">
    <location>
        <begin position="75"/>
        <end position="147"/>
    </location>
</feature>
<evidence type="ECO:0000256" key="1">
    <source>
        <dbReference type="SAM" id="SignalP"/>
    </source>
</evidence>
<protein>
    <submittedName>
        <fullName evidence="3">DUF6970 domain-containing protein</fullName>
    </submittedName>
</protein>
<feature type="signal peptide" evidence="1">
    <location>
        <begin position="1"/>
        <end position="20"/>
    </location>
</feature>
<keyword evidence="1" id="KW-0732">Signal</keyword>
<name>A0ABW4KMC8_9BURK</name>
<dbReference type="Proteomes" id="UP001597304">
    <property type="component" value="Unassembled WGS sequence"/>
</dbReference>
<sequence>MAPRPTFHTAIALLFALTLAACTTGPSKPPSAPPASPAPAPPAPVILAPAPPPVAQPAPILVPVPLPPLLHKRTQSALRLQPQQIYTLNYEGKRAFYVVEGCCDRMNTLHDAAGYAQCAPSGGITGKGDRRCPAPLPPRDQMQLVWERAK</sequence>
<evidence type="ECO:0000313" key="4">
    <source>
        <dbReference type="Proteomes" id="UP001597304"/>
    </source>
</evidence>
<organism evidence="3 4">
    <name type="scientific">Ottowia flava</name>
    <dbReference type="NCBI Taxonomy" id="2675430"/>
    <lineage>
        <taxon>Bacteria</taxon>
        <taxon>Pseudomonadati</taxon>
        <taxon>Pseudomonadota</taxon>
        <taxon>Betaproteobacteria</taxon>
        <taxon>Burkholderiales</taxon>
        <taxon>Comamonadaceae</taxon>
        <taxon>Ottowia</taxon>
    </lineage>
</organism>
<feature type="chain" id="PRO_5047108864" evidence="1">
    <location>
        <begin position="21"/>
        <end position="150"/>
    </location>
</feature>
<evidence type="ECO:0000259" key="2">
    <source>
        <dbReference type="Pfam" id="PF22311"/>
    </source>
</evidence>
<dbReference type="RefSeq" id="WP_187265761.1">
    <property type="nucleotide sequence ID" value="NZ_JBHUEJ010000002.1"/>
</dbReference>
<accession>A0ABW4KMC8</accession>
<gene>
    <name evidence="3" type="ORF">ACFSF0_00245</name>
</gene>
<dbReference type="Pfam" id="PF22311">
    <property type="entry name" value="DUF6970"/>
    <property type="match status" value="1"/>
</dbReference>
<dbReference type="InterPro" id="IPR054243">
    <property type="entry name" value="DUF6970"/>
</dbReference>
<comment type="caution">
    <text evidence="3">The sequence shown here is derived from an EMBL/GenBank/DDBJ whole genome shotgun (WGS) entry which is preliminary data.</text>
</comment>